<dbReference type="PANTHER" id="PTHR11439">
    <property type="entry name" value="GAG-POL-RELATED RETROTRANSPOSON"/>
    <property type="match status" value="1"/>
</dbReference>
<dbReference type="OrthoDB" id="1288954at2759"/>
<dbReference type="PaxDb" id="4097-A0A1S4C5G1"/>
<evidence type="ECO:0000313" key="2">
    <source>
        <dbReference type="RefSeq" id="XP_016496442.1"/>
    </source>
</evidence>
<accession>A0A1S4C5G1</accession>
<dbReference type="RefSeq" id="XP_016496442.1">
    <property type="nucleotide sequence ID" value="XM_016640956.1"/>
</dbReference>
<feature type="region of interest" description="Disordered" evidence="1">
    <location>
        <begin position="1"/>
        <end position="24"/>
    </location>
</feature>
<sequence length="256" mass="28434">MGSCGPVSTPASTSSKLSTTGGRPFHGQTLYRSTVGALQYLTFTRPDTTYAVNKVSQFMHCPMDSHWVAVKRILCYVNATSSHGLFFSRGSSALLHGYSDSDWGGDVDDRKSTTGFAIFLGSNLISWASRKQKAISWSSTYAEYHALAAATSEMTWVELLLREIGCFTTSIPILWCDNLSATYLTANPIFHSRTKYMEIDFHFVRYKVCDKSLSVRYVSSHDQVADALTKPLSKVRFLDLKCKLTVVPHPAQLEGE</sequence>
<gene>
    <name evidence="2" type="primary">LOC107815384</name>
</gene>
<proteinExistence type="predicted"/>
<name>A0A1S4C5G1_TOBAC</name>
<feature type="non-terminal residue" evidence="2">
    <location>
        <position position="256"/>
    </location>
</feature>
<feature type="compositionally biased region" description="Polar residues" evidence="1">
    <location>
        <begin position="9"/>
        <end position="21"/>
    </location>
</feature>
<dbReference type="KEGG" id="nta:107815384"/>
<protein>
    <submittedName>
        <fullName evidence="2">Uncharacterized mitochondrial protein AtMg00810-like</fullName>
    </submittedName>
</protein>
<dbReference type="SUPFAM" id="SSF56672">
    <property type="entry name" value="DNA/RNA polymerases"/>
    <property type="match status" value="1"/>
</dbReference>
<dbReference type="CDD" id="cd09272">
    <property type="entry name" value="RNase_HI_RT_Ty1"/>
    <property type="match status" value="1"/>
</dbReference>
<dbReference type="OMA" id="ANCMSEL"/>
<dbReference type="InterPro" id="IPR043502">
    <property type="entry name" value="DNA/RNA_pol_sf"/>
</dbReference>
<dbReference type="STRING" id="4097.A0A1S4C5G1"/>
<reference evidence="2" key="1">
    <citation type="submission" date="2025-08" db="UniProtKB">
        <authorList>
            <consortium name="RefSeq"/>
        </authorList>
    </citation>
    <scope>IDENTIFICATION</scope>
</reference>
<dbReference type="PANTHER" id="PTHR11439:SF450">
    <property type="entry name" value="REVERSE TRANSCRIPTASE TY1_COPIA-TYPE DOMAIN-CONTAINING PROTEIN"/>
    <property type="match status" value="1"/>
</dbReference>
<dbReference type="AlphaFoldDB" id="A0A1S4C5G1"/>
<organism evidence="2">
    <name type="scientific">Nicotiana tabacum</name>
    <name type="common">Common tobacco</name>
    <dbReference type="NCBI Taxonomy" id="4097"/>
    <lineage>
        <taxon>Eukaryota</taxon>
        <taxon>Viridiplantae</taxon>
        <taxon>Streptophyta</taxon>
        <taxon>Embryophyta</taxon>
        <taxon>Tracheophyta</taxon>
        <taxon>Spermatophyta</taxon>
        <taxon>Magnoliopsida</taxon>
        <taxon>eudicotyledons</taxon>
        <taxon>Gunneridae</taxon>
        <taxon>Pentapetalae</taxon>
        <taxon>asterids</taxon>
        <taxon>lamiids</taxon>
        <taxon>Solanales</taxon>
        <taxon>Solanaceae</taxon>
        <taxon>Nicotianoideae</taxon>
        <taxon>Nicotianeae</taxon>
        <taxon>Nicotiana</taxon>
    </lineage>
</organism>
<evidence type="ECO:0000256" key="1">
    <source>
        <dbReference type="SAM" id="MobiDB-lite"/>
    </source>
</evidence>